<dbReference type="Proteomes" id="UP000576082">
    <property type="component" value="Unassembled WGS sequence"/>
</dbReference>
<dbReference type="AlphaFoldDB" id="A0A7X9P2P1"/>
<reference evidence="2 3" key="1">
    <citation type="submission" date="2020-04" db="EMBL/GenBank/DDBJ databases">
        <title>Flammeovirga sp. SR4, a novel species isolated from seawater.</title>
        <authorList>
            <person name="Wang X."/>
        </authorList>
    </citation>
    <scope>NUCLEOTIDE SEQUENCE [LARGE SCALE GENOMIC DNA]</scope>
    <source>
        <strain evidence="2 3">ATCC 23126</strain>
    </source>
</reference>
<keyword evidence="3" id="KW-1185">Reference proteome</keyword>
<protein>
    <submittedName>
        <fullName evidence="2">DUF4381 domain-containing protein</fullName>
    </submittedName>
</protein>
<dbReference type="EMBL" id="JABANE010000009">
    <property type="protein sequence ID" value="NME67302.1"/>
    <property type="molecule type" value="Genomic_DNA"/>
</dbReference>
<dbReference type="RefSeq" id="WP_169655546.1">
    <property type="nucleotide sequence ID" value="NZ_JABANE010000009.1"/>
</dbReference>
<dbReference type="Pfam" id="PF14316">
    <property type="entry name" value="DUF4381"/>
    <property type="match status" value="1"/>
</dbReference>
<proteinExistence type="predicted"/>
<organism evidence="2 3">
    <name type="scientific">Flammeovirga aprica JL-4</name>
    <dbReference type="NCBI Taxonomy" id="694437"/>
    <lineage>
        <taxon>Bacteria</taxon>
        <taxon>Pseudomonadati</taxon>
        <taxon>Bacteroidota</taxon>
        <taxon>Cytophagia</taxon>
        <taxon>Cytophagales</taxon>
        <taxon>Flammeovirgaceae</taxon>
        <taxon>Flammeovirga</taxon>
    </lineage>
</organism>
<comment type="caution">
    <text evidence="2">The sequence shown here is derived from an EMBL/GenBank/DDBJ whole genome shotgun (WGS) entry which is preliminary data.</text>
</comment>
<evidence type="ECO:0000256" key="1">
    <source>
        <dbReference type="SAM" id="Phobius"/>
    </source>
</evidence>
<evidence type="ECO:0000313" key="3">
    <source>
        <dbReference type="Proteomes" id="UP000576082"/>
    </source>
</evidence>
<evidence type="ECO:0000313" key="2">
    <source>
        <dbReference type="EMBL" id="NME67302.1"/>
    </source>
</evidence>
<keyword evidence="1" id="KW-0812">Transmembrane</keyword>
<keyword evidence="1" id="KW-1133">Transmembrane helix</keyword>
<accession>A0A7X9P2P1</accession>
<dbReference type="InterPro" id="IPR025489">
    <property type="entry name" value="DUF4381"/>
</dbReference>
<name>A0A7X9P2P1_9BACT</name>
<feature type="transmembrane region" description="Helical" evidence="1">
    <location>
        <begin position="37"/>
        <end position="56"/>
    </location>
</feature>
<keyword evidence="1" id="KW-0472">Membrane</keyword>
<gene>
    <name evidence="2" type="ORF">HHU12_04940</name>
</gene>
<sequence>MPQDSLQFLKDSTQLASEVLDFIPPEKVDLSPTGPGWYILGGIAVLLVLIVSIREYNRYLNSTYKRVANKDLDKIINQKLSLQESVFQVNTTLKRVALTSYDRDQVAHLSGEEWVTFLNKHWKNNFSDKESDLLINGAYMKPSADHDETLTQLIQSSKKWIKSHV</sequence>